<dbReference type="InterPro" id="IPR023798">
    <property type="entry name" value="Ribosomal_uS7_dom"/>
</dbReference>
<dbReference type="Proteomes" id="UP000293434">
    <property type="component" value="Unassembled WGS sequence"/>
</dbReference>
<organism evidence="6 7">
    <name type="scientific">Staphylococcus aureus</name>
    <dbReference type="NCBI Taxonomy" id="1280"/>
    <lineage>
        <taxon>Bacteria</taxon>
        <taxon>Bacillati</taxon>
        <taxon>Bacillota</taxon>
        <taxon>Bacilli</taxon>
        <taxon>Bacillales</taxon>
        <taxon>Staphylococcaceae</taxon>
        <taxon>Staphylococcus</taxon>
    </lineage>
</organism>
<reference evidence="6 7" key="1">
    <citation type="submission" date="2018-11" db="EMBL/GenBank/DDBJ databases">
        <title>Genomic profiling of Staphylococcus species from a Poultry farm system in KwaZulu-Natal, South Africa.</title>
        <authorList>
            <person name="Amoako D.G."/>
            <person name="Somboro A.M."/>
            <person name="Abia A.L.K."/>
            <person name="Bester L.A."/>
            <person name="Essack S.Y."/>
        </authorList>
    </citation>
    <scope>NUCLEOTIDE SEQUENCE [LARGE SCALE GENOMIC DNA]</scope>
    <source>
        <strain evidence="6 7">SA9</strain>
    </source>
</reference>
<feature type="domain" description="Small ribosomal subunit protein uS7" evidence="5">
    <location>
        <begin position="2"/>
        <end position="61"/>
    </location>
</feature>
<protein>
    <recommendedName>
        <fullName evidence="4">30S ribosomal protein S7</fullName>
    </recommendedName>
</protein>
<accession>A0AB74DY49</accession>
<sequence length="68" mass="7718">AEVRPERRTTLALRWLVHYARLRGEKTMEVRLAKEILDAANSQGGAVRNREATNKMAVANKAFAHNRC</sequence>
<dbReference type="GO" id="GO:0005840">
    <property type="term" value="C:ribosome"/>
    <property type="evidence" value="ECO:0007669"/>
    <property type="project" value="UniProtKB-KW"/>
</dbReference>
<dbReference type="GO" id="GO:1990904">
    <property type="term" value="C:ribonucleoprotein complex"/>
    <property type="evidence" value="ECO:0007669"/>
    <property type="project" value="UniProtKB-KW"/>
</dbReference>
<dbReference type="Gene3D" id="1.10.455.10">
    <property type="entry name" value="Ribosomal protein S7 domain"/>
    <property type="match status" value="1"/>
</dbReference>
<proteinExistence type="inferred from homology"/>
<keyword evidence="3" id="KW-0687">Ribonucleoprotein</keyword>
<name>A0AB74DY49_STAAU</name>
<evidence type="ECO:0000313" key="7">
    <source>
        <dbReference type="Proteomes" id="UP000293434"/>
    </source>
</evidence>
<feature type="non-terminal residue" evidence="6">
    <location>
        <position position="1"/>
    </location>
</feature>
<keyword evidence="2 6" id="KW-0689">Ribosomal protein</keyword>
<dbReference type="Pfam" id="PF00177">
    <property type="entry name" value="Ribosomal_S7"/>
    <property type="match status" value="1"/>
</dbReference>
<gene>
    <name evidence="6" type="ORF">EIG94_17735</name>
</gene>
<dbReference type="InterPro" id="IPR036823">
    <property type="entry name" value="Ribosomal_uS7_dom_sf"/>
</dbReference>
<evidence type="ECO:0000256" key="1">
    <source>
        <dbReference type="ARBA" id="ARBA00007151"/>
    </source>
</evidence>
<comment type="caution">
    <text evidence="6">The sequence shown here is derived from an EMBL/GenBank/DDBJ whole genome shotgun (WGS) entry which is preliminary data.</text>
</comment>
<evidence type="ECO:0000256" key="2">
    <source>
        <dbReference type="ARBA" id="ARBA00022980"/>
    </source>
</evidence>
<comment type="similarity">
    <text evidence="1">Belongs to the universal ribosomal protein uS7 family.</text>
</comment>
<dbReference type="AlphaFoldDB" id="A0AB74DY49"/>
<evidence type="ECO:0000256" key="3">
    <source>
        <dbReference type="ARBA" id="ARBA00023274"/>
    </source>
</evidence>
<dbReference type="SUPFAM" id="SSF47973">
    <property type="entry name" value="Ribosomal protein S7"/>
    <property type="match status" value="1"/>
</dbReference>
<evidence type="ECO:0000313" key="6">
    <source>
        <dbReference type="EMBL" id="RZH87050.1"/>
    </source>
</evidence>
<evidence type="ECO:0000259" key="5">
    <source>
        <dbReference type="Pfam" id="PF00177"/>
    </source>
</evidence>
<evidence type="ECO:0000256" key="4">
    <source>
        <dbReference type="ARBA" id="ARBA00035524"/>
    </source>
</evidence>
<dbReference type="EMBL" id="RQTC01000850">
    <property type="protein sequence ID" value="RZH87050.1"/>
    <property type="molecule type" value="Genomic_DNA"/>
</dbReference>